<reference evidence="1 2" key="1">
    <citation type="journal article" date="2021" name="bioRxiv">
        <title>The Gossypium anomalum genome as a resource for cotton improvement and evolutionary analysis of hybrid incompatibility.</title>
        <authorList>
            <person name="Grover C.E."/>
            <person name="Yuan D."/>
            <person name="Arick M.A."/>
            <person name="Miller E.R."/>
            <person name="Hu G."/>
            <person name="Peterson D.G."/>
            <person name="Wendel J.F."/>
            <person name="Udall J.A."/>
        </authorList>
    </citation>
    <scope>NUCLEOTIDE SEQUENCE [LARGE SCALE GENOMIC DNA]</scope>
    <source>
        <strain evidence="1">JFW-Udall</strain>
        <tissue evidence="1">Leaf</tissue>
    </source>
</reference>
<evidence type="ECO:0000313" key="2">
    <source>
        <dbReference type="Proteomes" id="UP000701853"/>
    </source>
</evidence>
<organism evidence="1 2">
    <name type="scientific">Gossypium anomalum</name>
    <dbReference type="NCBI Taxonomy" id="47600"/>
    <lineage>
        <taxon>Eukaryota</taxon>
        <taxon>Viridiplantae</taxon>
        <taxon>Streptophyta</taxon>
        <taxon>Embryophyta</taxon>
        <taxon>Tracheophyta</taxon>
        <taxon>Spermatophyta</taxon>
        <taxon>Magnoliopsida</taxon>
        <taxon>eudicotyledons</taxon>
        <taxon>Gunneridae</taxon>
        <taxon>Pentapetalae</taxon>
        <taxon>rosids</taxon>
        <taxon>malvids</taxon>
        <taxon>Malvales</taxon>
        <taxon>Malvaceae</taxon>
        <taxon>Malvoideae</taxon>
        <taxon>Gossypium</taxon>
    </lineage>
</organism>
<dbReference type="EMBL" id="JAHUZN010000001">
    <property type="protein sequence ID" value="KAG8502274.1"/>
    <property type="molecule type" value="Genomic_DNA"/>
</dbReference>
<dbReference type="AlphaFoldDB" id="A0A8J5Z8W8"/>
<evidence type="ECO:0000313" key="1">
    <source>
        <dbReference type="EMBL" id="KAG8502274.1"/>
    </source>
</evidence>
<name>A0A8J5Z8W8_9ROSI</name>
<proteinExistence type="predicted"/>
<sequence length="158" mass="17532">MWRTWDANSSFCMGGRADLNVPNGTTKERRGREGNDAHNTLVFADFGVHWRSTPPPPSWHQSETPQNVQVRAGVCTGVVLAYGGLVWLLEALAWYGGWGDAVRPLVRAAAQGDPCPRVCQNWAQFLGRLGYWAKSFHEWACNLGLGSFNLDFGHLLDC</sequence>
<accession>A0A8J5Z8W8</accession>
<dbReference type="Proteomes" id="UP000701853">
    <property type="component" value="Chromosome 1"/>
</dbReference>
<gene>
    <name evidence="1" type="ORF">CXB51_002189</name>
</gene>
<comment type="caution">
    <text evidence="1">The sequence shown here is derived from an EMBL/GenBank/DDBJ whole genome shotgun (WGS) entry which is preliminary data.</text>
</comment>
<keyword evidence="2" id="KW-1185">Reference proteome</keyword>
<protein>
    <submittedName>
        <fullName evidence="1">Uncharacterized protein</fullName>
    </submittedName>
</protein>